<accession>A0A540VQ56</accession>
<feature type="non-terminal residue" evidence="11">
    <location>
        <position position="1"/>
    </location>
</feature>
<dbReference type="InterPro" id="IPR013320">
    <property type="entry name" value="ConA-like_dom_sf"/>
</dbReference>
<evidence type="ECO:0000256" key="8">
    <source>
        <dbReference type="ARBA" id="ARBA00023237"/>
    </source>
</evidence>
<feature type="compositionally biased region" description="Polar residues" evidence="9">
    <location>
        <begin position="1242"/>
        <end position="1260"/>
    </location>
</feature>
<dbReference type="Proteomes" id="UP000315400">
    <property type="component" value="Unassembled WGS sequence"/>
</dbReference>
<feature type="compositionally biased region" description="Low complexity" evidence="9">
    <location>
        <begin position="259"/>
        <end position="271"/>
    </location>
</feature>
<dbReference type="Pfam" id="PF02415">
    <property type="entry name" value="Chlam_PMP"/>
    <property type="match status" value="6"/>
</dbReference>
<evidence type="ECO:0000256" key="3">
    <source>
        <dbReference type="ARBA" id="ARBA00004613"/>
    </source>
</evidence>
<dbReference type="PANTHER" id="PTHR11319:SF35">
    <property type="entry name" value="OUTER MEMBRANE PROTEIN PMPC-RELATED"/>
    <property type="match status" value="1"/>
</dbReference>
<feature type="region of interest" description="Disordered" evidence="9">
    <location>
        <begin position="970"/>
        <end position="1005"/>
    </location>
</feature>
<dbReference type="InterPro" id="IPR011050">
    <property type="entry name" value="Pectin_lyase_fold/virulence"/>
</dbReference>
<comment type="caution">
    <text evidence="11">The sequence shown here is derived from an EMBL/GenBank/DDBJ whole genome shotgun (WGS) entry which is preliminary data.</text>
</comment>
<organism evidence="11 12">
    <name type="scientific">Spiribacter salinus</name>
    <dbReference type="NCBI Taxonomy" id="1335746"/>
    <lineage>
        <taxon>Bacteria</taxon>
        <taxon>Pseudomonadati</taxon>
        <taxon>Pseudomonadota</taxon>
        <taxon>Gammaproteobacteria</taxon>
        <taxon>Chromatiales</taxon>
        <taxon>Ectothiorhodospiraceae</taxon>
        <taxon>Spiribacter</taxon>
    </lineage>
</organism>
<evidence type="ECO:0000313" key="11">
    <source>
        <dbReference type="EMBL" id="TQE98899.1"/>
    </source>
</evidence>
<dbReference type="InterPro" id="IPR059226">
    <property type="entry name" value="Choice_anch_Q_dom"/>
</dbReference>
<sequence>TSTTDRLTLYRYGDATADVFDDNALPGALTERANLVWGAVNTAASSSVTADLELTYGDVTVPTPAVRLVGRPGPAANWTNRNAEANISGTTATLPGQTSFGEYGVSEPAIYHVDAAATGSGDGTSFADGFTDLQEALDIATEGDVIVIAAGTYTPSARLDSADPRSATFEVTGEQDGLKIYGGFSGDETFGDVSDVEDELDSRDVSANETMLSGNLNDDENDDSGNAYHVLVFNAGEGIGADVSDNITEATVLDGVTVSGGNADSDSSPNDSGGGLFCDGEEDGNLCSPQITNTTFTGNSADDSGGAIYNNGINGGASSPEITNATFTGNSAGDGGAIYNDGTQGTSSPQIIGAVFTGNSADNAGGAIYNHGNSSGASSPQIINATVAGNSADDGGAIYNSAFFDGESSPQLTNAILWGNSATGDGTAIYNLSATPTLSYTLVEDGVEGDGIFDDSNSSTDDDNTFADDPLFADAGDPAGDNGTFGTDDDGLRLQNGSPALDTGDNTPFESGGVAEAVTTDLLGEDRIQNSTVSLGAYERGAAVARLALTATPGAEAHTLRLQNTGGAGVTSAEVDLGLSSGVSVTNNSGDGSVSDGTWTVDVPAEGTATVQIAYERDTSADPGLLDLTATLDTGSYTVEGGGTDASNSDDATADWALLEAPYGPGTALSFDGTEDYLRTGGSAEDVGLVGESFTVEAWVRVDDLTDDNPILGHGDSSPGTNQVLHLITRDNTLLMGFFANDLEGTATLEEGRWHHAAFVYDATDEEQRIYLDGKLDGTRDAEPFAGDQNERLRIGQWDGNQYLDGALDELRIWNEARSEADIQATMHQTIPADTPDLVTSYRFDAAQTDQRFDADHDGTTAYDLTGGRDAAFEGDPQWTTSGAPLGQESLVVEADDTGTVGPTGAALTVTGTDAPVTLYRYGDPSAEVFDDDGIPKEARSNAVWGAVPTGMTDLDADLELTYGDVTVPNPSDVGLAERPRPAQPWTAREEPPSSETFELTSQSEPREFTLYDSEPSILYVDAAASGTGTGSSWDDAFPNLQDGLNAASGLDVIVIAAGTYTPSERLEADDDRTATFEVTGEKDGLQIYGGWSGSESFSDVSDVENALDSRDRSANETILSGDIGTEDDTSDNAYHVFVFNGGDAIGMDTPENITDATVLDGVTITGANGAIAGGGLYCDGEGTGNACSPRVVNTDFTDNSVSSRGGAIYNNGTEGGTSSPQIAGSTFDGNSASDQGGAIFNNGTEGGTSSPQITGSTFTGNSALNRGGAIYNYGDGGTSSPQIIGSVFTDNSVTNGLSTGGAIGNEGSSGGTSSPQIIGSTFTDNAADDAAGAIYNEGSSGGTSSPQITGSTFTENTADFAGGAITSFGSDSVGNEGTISPEITGSTFTGNTSDSGGAIVNSSGEGTPTITNSILWGNSAGDGSEVYNFGPNMSLTLSHTLIQGDTAGISENDGSSTTEDGPIFDEDPLFADADDLAGDDGTFGTDDDGLRLEKGSPAIARGSFAPFEEGGIAEDITTDLAGDPRLFGARPDLGAYTFSDITSTSDDLADASDLLGYLEPNGFAGLVLLRENSATTGGLTFTRTGDAPNDPDGELPGGVAPYTWTVDAELDTSPTYDLLIRTDDIEGIDDFDTLMLYKSEDDGQTWDAVDTLGKFLLDEDRDLVAVQDLTGFSQFALASTDTDNPLPVELAGFEAQRSSEEAVTVQWETLSETNNAGFEVQRATGSAAVETSDSDVSTDESWETIATLDGAGTTDTPQSYQFEDADLPYAADSLAYRLRQIDTDGTASFSEEVTIARPVQAAELLPTYPNPARSTATVRFAVPERQDVRITLYDMLGRRVQTVVRADARGRTEAQLDVSGLASGTYFLRMQTDDGPVDTQRITVVR</sequence>
<dbReference type="InterPro" id="IPR006626">
    <property type="entry name" value="PbH1"/>
</dbReference>
<feature type="region of interest" description="Disordered" evidence="9">
    <location>
        <begin position="451"/>
        <end position="510"/>
    </location>
</feature>
<evidence type="ECO:0000259" key="10">
    <source>
        <dbReference type="SMART" id="SM00560"/>
    </source>
</evidence>
<dbReference type="SMART" id="SM00710">
    <property type="entry name" value="PbH1"/>
    <property type="match status" value="13"/>
</dbReference>
<dbReference type="NCBIfam" id="TIGR04183">
    <property type="entry name" value="Por_Secre_tail"/>
    <property type="match status" value="1"/>
</dbReference>
<dbReference type="GO" id="GO:0009279">
    <property type="term" value="C:cell outer membrane"/>
    <property type="evidence" value="ECO:0007669"/>
    <property type="project" value="UniProtKB-SubCell"/>
</dbReference>
<evidence type="ECO:0000256" key="5">
    <source>
        <dbReference type="ARBA" id="ARBA00022729"/>
    </source>
</evidence>
<feature type="compositionally biased region" description="Polar residues" evidence="9">
    <location>
        <begin position="994"/>
        <end position="1004"/>
    </location>
</feature>
<feature type="domain" description="LamG-like jellyroll fold" evidence="10">
    <location>
        <begin position="692"/>
        <end position="821"/>
    </location>
</feature>
<dbReference type="Pfam" id="PF13385">
    <property type="entry name" value="Laminin_G_3"/>
    <property type="match status" value="1"/>
</dbReference>
<evidence type="ECO:0000256" key="9">
    <source>
        <dbReference type="SAM" id="MobiDB-lite"/>
    </source>
</evidence>
<name>A0A540VQ56_9GAMM</name>
<dbReference type="GO" id="GO:0005576">
    <property type="term" value="C:extracellular region"/>
    <property type="evidence" value="ECO:0007669"/>
    <property type="project" value="UniProtKB-SubCell"/>
</dbReference>
<feature type="region of interest" description="Disordered" evidence="9">
    <location>
        <begin position="258"/>
        <end position="281"/>
    </location>
</feature>
<feature type="compositionally biased region" description="Polar residues" evidence="9">
    <location>
        <begin position="1343"/>
        <end position="1355"/>
    </location>
</feature>
<dbReference type="PANTHER" id="PTHR11319">
    <property type="entry name" value="G PROTEIN-COUPLED RECEPTOR-RELATED"/>
    <property type="match status" value="1"/>
</dbReference>
<dbReference type="EMBL" id="VIFK01000118">
    <property type="protein sequence ID" value="TQE98899.1"/>
    <property type="molecule type" value="Genomic_DNA"/>
</dbReference>
<comment type="subcellular location">
    <subcellularLocation>
        <location evidence="1">Cell envelope</location>
    </subcellularLocation>
    <subcellularLocation>
        <location evidence="2">Cell outer membrane</location>
    </subcellularLocation>
    <subcellularLocation>
        <location evidence="3">Secreted</location>
    </subcellularLocation>
</comment>
<evidence type="ECO:0000256" key="1">
    <source>
        <dbReference type="ARBA" id="ARBA00004196"/>
    </source>
</evidence>
<keyword evidence="6" id="KW-0472">Membrane</keyword>
<dbReference type="NCBIfam" id="NF041518">
    <property type="entry name" value="choice_anch_Q"/>
    <property type="match status" value="1"/>
</dbReference>
<dbReference type="Pfam" id="PF18962">
    <property type="entry name" value="Por_Secre_tail"/>
    <property type="match status" value="1"/>
</dbReference>
<protein>
    <submittedName>
        <fullName evidence="11">T9SS type A sorting domain-containing protein</fullName>
    </submittedName>
</protein>
<gene>
    <name evidence="11" type="ORF">FKY71_11400</name>
</gene>
<evidence type="ECO:0000256" key="7">
    <source>
        <dbReference type="ARBA" id="ARBA00023157"/>
    </source>
</evidence>
<keyword evidence="4" id="KW-0964">Secreted</keyword>
<evidence type="ECO:0000313" key="12">
    <source>
        <dbReference type="Proteomes" id="UP000315400"/>
    </source>
</evidence>
<dbReference type="Gene3D" id="2.160.20.10">
    <property type="entry name" value="Single-stranded right-handed beta-helix, Pectin lyase-like"/>
    <property type="match status" value="2"/>
</dbReference>
<dbReference type="SUPFAM" id="SSF49899">
    <property type="entry name" value="Concanavalin A-like lectins/glucanases"/>
    <property type="match status" value="1"/>
</dbReference>
<dbReference type="InterPro" id="IPR012334">
    <property type="entry name" value="Pectin_lyas_fold"/>
</dbReference>
<evidence type="ECO:0000256" key="6">
    <source>
        <dbReference type="ARBA" id="ARBA00023136"/>
    </source>
</evidence>
<feature type="region of interest" description="Disordered" evidence="9">
    <location>
        <begin position="1300"/>
        <end position="1355"/>
    </location>
</feature>
<dbReference type="SUPFAM" id="SSF51126">
    <property type="entry name" value="Pectin lyase-like"/>
    <property type="match status" value="2"/>
</dbReference>
<proteinExistence type="predicted"/>
<feature type="compositionally biased region" description="Polar residues" evidence="9">
    <location>
        <begin position="1313"/>
        <end position="1325"/>
    </location>
</feature>
<keyword evidence="5" id="KW-0732">Signal</keyword>
<reference evidence="11 12" key="1">
    <citation type="submission" date="2019-06" db="EMBL/GenBank/DDBJ databases">
        <title>Metagenome assembled Genome of Spiribacter salinus SL48-SHIP from the microbial mat of Salt Lake 48 (Novosibirsk region, Russia).</title>
        <authorList>
            <person name="Shipova A."/>
            <person name="Rozanov A.S."/>
            <person name="Bryanskaya A.V."/>
            <person name="Peltek S.E."/>
        </authorList>
    </citation>
    <scope>NUCLEOTIDE SEQUENCE [LARGE SCALE GENOMIC DNA]</scope>
    <source>
        <strain evidence="11">SL48-SHIP-2</strain>
    </source>
</reference>
<dbReference type="InterPro" id="IPR003368">
    <property type="entry name" value="POMP_repeat"/>
</dbReference>
<dbReference type="SMART" id="SM00560">
    <property type="entry name" value="LamGL"/>
    <property type="match status" value="1"/>
</dbReference>
<keyword evidence="8" id="KW-0998">Cell outer membrane</keyword>
<feature type="region of interest" description="Disordered" evidence="9">
    <location>
        <begin position="1211"/>
        <end position="1260"/>
    </location>
</feature>
<dbReference type="Gene3D" id="2.60.120.200">
    <property type="match status" value="1"/>
</dbReference>
<dbReference type="InterPro" id="IPR006558">
    <property type="entry name" value="LamG-like"/>
</dbReference>
<feature type="compositionally biased region" description="Gly residues" evidence="9">
    <location>
        <begin position="1300"/>
        <end position="1311"/>
    </location>
</feature>
<keyword evidence="7" id="KW-1015">Disulfide bond</keyword>
<feature type="region of interest" description="Disordered" evidence="9">
    <location>
        <begin position="1370"/>
        <end position="1406"/>
    </location>
</feature>
<evidence type="ECO:0000256" key="2">
    <source>
        <dbReference type="ARBA" id="ARBA00004442"/>
    </source>
</evidence>
<dbReference type="InterPro" id="IPR026444">
    <property type="entry name" value="Secre_tail"/>
</dbReference>
<feature type="compositionally biased region" description="Polar residues" evidence="9">
    <location>
        <begin position="1211"/>
        <end position="1235"/>
    </location>
</feature>
<evidence type="ECO:0000256" key="4">
    <source>
        <dbReference type="ARBA" id="ARBA00022525"/>
    </source>
</evidence>